<comment type="subcellular location">
    <subcellularLocation>
        <location evidence="1">Cell membrane</location>
        <topology evidence="1">Multi-pass membrane protein</topology>
    </subcellularLocation>
</comment>
<dbReference type="KEGG" id="tva:5465952"/>
<evidence type="ECO:0000256" key="3">
    <source>
        <dbReference type="ARBA" id="ARBA00022692"/>
    </source>
</evidence>
<dbReference type="SUPFAM" id="SSF53649">
    <property type="entry name" value="Alkaline phosphatase-like"/>
    <property type="match status" value="1"/>
</dbReference>
<dbReference type="GO" id="GO:0016740">
    <property type="term" value="F:transferase activity"/>
    <property type="evidence" value="ECO:0000318"/>
    <property type="project" value="GO_Central"/>
</dbReference>
<evidence type="ECO:0000256" key="1">
    <source>
        <dbReference type="ARBA" id="ARBA00004651"/>
    </source>
</evidence>
<dbReference type="InterPro" id="IPR017850">
    <property type="entry name" value="Alkaline_phosphatase_core_sf"/>
</dbReference>
<evidence type="ECO:0000256" key="6">
    <source>
        <dbReference type="SAM" id="Phobius"/>
    </source>
</evidence>
<feature type="transmembrane region" description="Helical" evidence="6">
    <location>
        <begin position="16"/>
        <end position="33"/>
    </location>
</feature>
<gene>
    <name evidence="8" type="ORF">TVAG_110270</name>
</gene>
<dbReference type="AlphaFoldDB" id="A2DGM8"/>
<dbReference type="InterPro" id="IPR000917">
    <property type="entry name" value="Sulfatase_N"/>
</dbReference>
<dbReference type="InParanoid" id="A2DGM8"/>
<keyword evidence="4 6" id="KW-1133">Transmembrane helix</keyword>
<dbReference type="Proteomes" id="UP000001542">
    <property type="component" value="Unassembled WGS sequence"/>
</dbReference>
<sequence>MTFIFLHNVSELLNDIYYDPKFAVASLIVIFIYNTQTEYRELAKEETNFFKIFFYVTFIIYLSILTIIVGILKETYATIGYLYEDEILSMMKQADGYTSNLDVVLPFIFKYSIPIFAATGLLMYIYYKTTQNEITIFKIFSFRLSISYVLIIYLISCYLHFVKILRPDVHPIGNFLKDNAYLVKNQSIIFPDKKKNLLIFALEGFEITFASKKNGGAFDTSYMPYLESLAADKNNIHFTQHKDGKFGGPQYCGRIRLTSQAHFAMTCGYPLIDNFERFKVSGGKIYMSKVTCLGDVMSQNGYETSVVIPSWWYDWGLGGIFEYHGFKRKFQNTDIKKTAIKWVKDKYTFDFIKKELTELYKIGKPFYLHTMNMDTHEKGILCDLCPDAEKGENNYHRVYKCFDKQFESFHKWLQQQPFYNDTVIILIGDHLSRDPYHPRAAAKAGVDRRTYNLIINSDFVPLNRTGRSFTNLDIYPTALGALGAKVYGEQIGLGTNMFSNRETMEEEFGLGPLENEFGGLISFYHTVVEGGQAASSSCDSSEPCVMANMTQL</sequence>
<keyword evidence="9" id="KW-1185">Reference proteome</keyword>
<evidence type="ECO:0000313" key="9">
    <source>
        <dbReference type="Proteomes" id="UP000001542"/>
    </source>
</evidence>
<keyword evidence="3 6" id="KW-0812">Transmembrane</keyword>
<keyword evidence="5 6" id="KW-0472">Membrane</keyword>
<dbReference type="RefSeq" id="XP_001581401.1">
    <property type="nucleotide sequence ID" value="XM_001581351.1"/>
</dbReference>
<dbReference type="PANTHER" id="PTHR47371:SF3">
    <property type="entry name" value="PHOSPHOGLYCEROL TRANSFERASE I"/>
    <property type="match status" value="1"/>
</dbReference>
<feature type="transmembrane region" description="Helical" evidence="6">
    <location>
        <begin position="53"/>
        <end position="72"/>
    </location>
</feature>
<evidence type="ECO:0000256" key="5">
    <source>
        <dbReference type="ARBA" id="ARBA00023136"/>
    </source>
</evidence>
<dbReference type="Pfam" id="PF00884">
    <property type="entry name" value="Sulfatase"/>
    <property type="match status" value="1"/>
</dbReference>
<organism evidence="8 9">
    <name type="scientific">Trichomonas vaginalis (strain ATCC PRA-98 / G3)</name>
    <dbReference type="NCBI Taxonomy" id="412133"/>
    <lineage>
        <taxon>Eukaryota</taxon>
        <taxon>Metamonada</taxon>
        <taxon>Parabasalia</taxon>
        <taxon>Trichomonadida</taxon>
        <taxon>Trichomonadidae</taxon>
        <taxon>Trichomonas</taxon>
    </lineage>
</organism>
<dbReference type="InterPro" id="IPR050448">
    <property type="entry name" value="OpgB/LTA_synthase_biosynth"/>
</dbReference>
<feature type="domain" description="Sulfatase N-terminal" evidence="7">
    <location>
        <begin position="256"/>
        <end position="483"/>
    </location>
</feature>
<accession>A2DGM8</accession>
<dbReference type="GO" id="GO:0016020">
    <property type="term" value="C:membrane"/>
    <property type="evidence" value="ECO:0000318"/>
    <property type="project" value="GO_Central"/>
</dbReference>
<evidence type="ECO:0000259" key="7">
    <source>
        <dbReference type="Pfam" id="PF00884"/>
    </source>
</evidence>
<dbReference type="CDD" id="cd16015">
    <property type="entry name" value="LTA_synthase"/>
    <property type="match status" value="1"/>
</dbReference>
<dbReference type="GO" id="GO:0005886">
    <property type="term" value="C:plasma membrane"/>
    <property type="evidence" value="ECO:0007669"/>
    <property type="project" value="UniProtKB-SubCell"/>
</dbReference>
<keyword evidence="2" id="KW-1003">Cell membrane</keyword>
<name>A2DGM8_TRIV3</name>
<feature type="transmembrane region" description="Helical" evidence="6">
    <location>
        <begin position="108"/>
        <end position="127"/>
    </location>
</feature>
<reference evidence="8" key="1">
    <citation type="submission" date="2006-10" db="EMBL/GenBank/DDBJ databases">
        <authorList>
            <person name="Amadeo P."/>
            <person name="Zhao Q."/>
            <person name="Wortman J."/>
            <person name="Fraser-Liggett C."/>
            <person name="Carlton J."/>
        </authorList>
    </citation>
    <scope>NUCLEOTIDE SEQUENCE</scope>
    <source>
        <strain evidence="8">G3</strain>
    </source>
</reference>
<feature type="transmembrane region" description="Helical" evidence="6">
    <location>
        <begin position="139"/>
        <end position="161"/>
    </location>
</feature>
<dbReference type="Gene3D" id="3.40.720.10">
    <property type="entry name" value="Alkaline Phosphatase, subunit A"/>
    <property type="match status" value="1"/>
</dbReference>
<evidence type="ECO:0000313" key="8">
    <source>
        <dbReference type="EMBL" id="EAY20415.1"/>
    </source>
</evidence>
<dbReference type="eggNOG" id="ENOG502SXMG">
    <property type="taxonomic scope" value="Eukaryota"/>
</dbReference>
<dbReference type="EMBL" id="DS113198">
    <property type="protein sequence ID" value="EAY20415.1"/>
    <property type="molecule type" value="Genomic_DNA"/>
</dbReference>
<dbReference type="VEuPathDB" id="TrichDB:TVAG_110270"/>
<protein>
    <submittedName>
        <fullName evidence="8">Sulfatase family protein</fullName>
    </submittedName>
</protein>
<proteinExistence type="predicted"/>
<dbReference type="VEuPathDB" id="TrichDB:TVAGG3_0997850"/>
<evidence type="ECO:0000256" key="2">
    <source>
        <dbReference type="ARBA" id="ARBA00022475"/>
    </source>
</evidence>
<evidence type="ECO:0000256" key="4">
    <source>
        <dbReference type="ARBA" id="ARBA00022989"/>
    </source>
</evidence>
<dbReference type="PANTHER" id="PTHR47371">
    <property type="entry name" value="LIPOTEICHOIC ACID SYNTHASE"/>
    <property type="match status" value="1"/>
</dbReference>
<dbReference type="SMR" id="A2DGM8"/>
<reference evidence="8" key="2">
    <citation type="journal article" date="2007" name="Science">
        <title>Draft genome sequence of the sexually transmitted pathogen Trichomonas vaginalis.</title>
        <authorList>
            <person name="Carlton J.M."/>
            <person name="Hirt R.P."/>
            <person name="Silva J.C."/>
            <person name="Delcher A.L."/>
            <person name="Schatz M."/>
            <person name="Zhao Q."/>
            <person name="Wortman J.R."/>
            <person name="Bidwell S.L."/>
            <person name="Alsmark U.C.M."/>
            <person name="Besteiro S."/>
            <person name="Sicheritz-Ponten T."/>
            <person name="Noel C.J."/>
            <person name="Dacks J.B."/>
            <person name="Foster P.G."/>
            <person name="Simillion C."/>
            <person name="Van de Peer Y."/>
            <person name="Miranda-Saavedra D."/>
            <person name="Barton G.J."/>
            <person name="Westrop G.D."/>
            <person name="Mueller S."/>
            <person name="Dessi D."/>
            <person name="Fiori P.L."/>
            <person name="Ren Q."/>
            <person name="Paulsen I."/>
            <person name="Zhang H."/>
            <person name="Bastida-Corcuera F.D."/>
            <person name="Simoes-Barbosa A."/>
            <person name="Brown M.T."/>
            <person name="Hayes R.D."/>
            <person name="Mukherjee M."/>
            <person name="Okumura C.Y."/>
            <person name="Schneider R."/>
            <person name="Smith A.J."/>
            <person name="Vanacova S."/>
            <person name="Villalvazo M."/>
            <person name="Haas B.J."/>
            <person name="Pertea M."/>
            <person name="Feldblyum T.V."/>
            <person name="Utterback T.R."/>
            <person name="Shu C.L."/>
            <person name="Osoegawa K."/>
            <person name="de Jong P.J."/>
            <person name="Hrdy I."/>
            <person name="Horvathova L."/>
            <person name="Zubacova Z."/>
            <person name="Dolezal P."/>
            <person name="Malik S.B."/>
            <person name="Logsdon J.M. Jr."/>
            <person name="Henze K."/>
            <person name="Gupta A."/>
            <person name="Wang C.C."/>
            <person name="Dunne R.L."/>
            <person name="Upcroft J.A."/>
            <person name="Upcroft P."/>
            <person name="White O."/>
            <person name="Salzberg S.L."/>
            <person name="Tang P."/>
            <person name="Chiu C.-H."/>
            <person name="Lee Y.-S."/>
            <person name="Embley T.M."/>
            <person name="Coombs G.H."/>
            <person name="Mottram J.C."/>
            <person name="Tachezy J."/>
            <person name="Fraser-Liggett C.M."/>
            <person name="Johnson P.J."/>
        </authorList>
    </citation>
    <scope>NUCLEOTIDE SEQUENCE [LARGE SCALE GENOMIC DNA]</scope>
    <source>
        <strain evidence="8">G3</strain>
    </source>
</reference>